<comment type="caution">
    <text evidence="2">The sequence shown here is derived from an EMBL/GenBank/DDBJ whole genome shotgun (WGS) entry which is preliminary data.</text>
</comment>
<accession>J9D7Z5</accession>
<reference evidence="3" key="2">
    <citation type="submission" date="2015-07" db="EMBL/GenBank/DDBJ databases">
        <title>Contrasting host-pathogen interactions and genome evolution in two generalist and specialist microsporidian pathogens of mosquitoes.</title>
        <authorList>
            <consortium name="The Broad Institute Genomics Platform"/>
            <consortium name="The Broad Institute Genome Sequencing Center for Infectious Disease"/>
            <person name="Cuomo C.A."/>
            <person name="Sanscrainte N.D."/>
            <person name="Goldberg J.M."/>
            <person name="Heiman D."/>
            <person name="Young S."/>
            <person name="Zeng Q."/>
            <person name="Becnel J.J."/>
            <person name="Birren B.W."/>
        </authorList>
    </citation>
    <scope>NUCLEOTIDE SEQUENCE [LARGE SCALE GENOMIC DNA]</scope>
    <source>
        <strain evidence="3">USNM 41457</strain>
    </source>
</reference>
<dbReference type="EMBL" id="AFBI03000033">
    <property type="protein sequence ID" value="EJW03624.1"/>
    <property type="molecule type" value="Genomic_DNA"/>
</dbReference>
<protein>
    <submittedName>
        <fullName evidence="2">Uncharacterized protein</fullName>
    </submittedName>
</protein>
<dbReference type="AlphaFoldDB" id="J9D7Z5"/>
<keyword evidence="1" id="KW-0732">Signal</keyword>
<sequence length="340" mass="40738">MKLHMVFKIILFITNITSASNLENESFKEKNYLTAWFKYVSTCFGKLKNSSRSFLSDSKRCSNRKETDSHWIIKLMIEKEFKIKMLLAYKLFEIYYNECDQMISTSLVFLENTEIAELMTIKNTVDDYINFINDESGTLQNSWYPMYLKIIDFLVFFRKLKVKQYNGELEYLRIPKENIEKNKKELNVCKTLKNIFDNIYKDLNGINTDLIKDEFFCYTFLASEFDEKLQHFQNNEKDFVKNLTNISYHLKDENMFVIEFLKNKSLLVLQKSTFNEAYEELRKITKELLTNEKRLNEIIENIKIFEGCYNQKIQKAENEIRSLSEHLILVMGMNIENRYK</sequence>
<feature type="signal peptide" evidence="1">
    <location>
        <begin position="1"/>
        <end position="19"/>
    </location>
</feature>
<evidence type="ECO:0000313" key="3">
    <source>
        <dbReference type="Proteomes" id="UP000003163"/>
    </source>
</evidence>
<name>J9D7Z5_EDHAE</name>
<dbReference type="InParanoid" id="J9D7Z5"/>
<reference evidence="2 3" key="1">
    <citation type="submission" date="2011-08" db="EMBL/GenBank/DDBJ databases">
        <authorList>
            <person name="Liu Z.J."/>
            <person name="Shi F.L."/>
            <person name="Lu J.Q."/>
            <person name="Li M."/>
            <person name="Wang Z.L."/>
        </authorList>
    </citation>
    <scope>NUCLEOTIDE SEQUENCE [LARGE SCALE GENOMIC DNA]</scope>
    <source>
        <strain evidence="2 3">USNM 41457</strain>
    </source>
</reference>
<evidence type="ECO:0000313" key="2">
    <source>
        <dbReference type="EMBL" id="EJW03624.1"/>
    </source>
</evidence>
<proteinExistence type="predicted"/>
<organism evidence="2 3">
    <name type="scientific">Edhazardia aedis (strain USNM 41457)</name>
    <name type="common">Microsporidian parasite</name>
    <dbReference type="NCBI Taxonomy" id="1003232"/>
    <lineage>
        <taxon>Eukaryota</taxon>
        <taxon>Fungi</taxon>
        <taxon>Fungi incertae sedis</taxon>
        <taxon>Microsporidia</taxon>
        <taxon>Edhazardia</taxon>
    </lineage>
</organism>
<dbReference type="VEuPathDB" id="MicrosporidiaDB:EDEG_02055"/>
<keyword evidence="3" id="KW-1185">Reference proteome</keyword>
<feature type="chain" id="PRO_5003821911" evidence="1">
    <location>
        <begin position="20"/>
        <end position="340"/>
    </location>
</feature>
<gene>
    <name evidence="2" type="ORF">EDEG_02055</name>
</gene>
<evidence type="ECO:0000256" key="1">
    <source>
        <dbReference type="SAM" id="SignalP"/>
    </source>
</evidence>
<dbReference type="Proteomes" id="UP000003163">
    <property type="component" value="Unassembled WGS sequence"/>
</dbReference>
<dbReference type="HOGENOM" id="CLU_816426_0_0_1"/>